<dbReference type="Gramene" id="PNT72630">
    <property type="protein sequence ID" value="PNT72630"/>
    <property type="gene ID" value="BRADI_2g47183v3"/>
</dbReference>
<name>A0A2K2DED4_BRADI</name>
<gene>
    <name evidence="1" type="ORF">BRADI_2g47183v3</name>
</gene>
<dbReference type="Proteomes" id="UP000008810">
    <property type="component" value="Chromosome 2"/>
</dbReference>
<reference evidence="2" key="3">
    <citation type="submission" date="2018-08" db="UniProtKB">
        <authorList>
            <consortium name="EnsemblPlants"/>
        </authorList>
    </citation>
    <scope>IDENTIFICATION</scope>
    <source>
        <strain evidence="2">cv. Bd21</strain>
    </source>
</reference>
<dbReference type="InParanoid" id="A0A2K2DED4"/>
<dbReference type="AlphaFoldDB" id="A0A2K2DED4"/>
<reference evidence="1" key="2">
    <citation type="submission" date="2017-06" db="EMBL/GenBank/DDBJ databases">
        <title>WGS assembly of Brachypodium distachyon.</title>
        <authorList>
            <consortium name="The International Brachypodium Initiative"/>
            <person name="Lucas S."/>
            <person name="Harmon-Smith M."/>
            <person name="Lail K."/>
            <person name="Tice H."/>
            <person name="Grimwood J."/>
            <person name="Bruce D."/>
            <person name="Barry K."/>
            <person name="Shu S."/>
            <person name="Lindquist E."/>
            <person name="Wang M."/>
            <person name="Pitluck S."/>
            <person name="Vogel J.P."/>
            <person name="Garvin D.F."/>
            <person name="Mockler T.C."/>
            <person name="Schmutz J."/>
            <person name="Rokhsar D."/>
            <person name="Bevan M.W."/>
        </authorList>
    </citation>
    <scope>NUCLEOTIDE SEQUENCE</scope>
    <source>
        <strain evidence="1">Bd21</strain>
    </source>
</reference>
<accession>A0A2K2DED4</accession>
<protein>
    <submittedName>
        <fullName evidence="1 2">Uncharacterized protein</fullName>
    </submittedName>
</protein>
<reference evidence="1 2" key="1">
    <citation type="journal article" date="2010" name="Nature">
        <title>Genome sequencing and analysis of the model grass Brachypodium distachyon.</title>
        <authorList>
            <consortium name="International Brachypodium Initiative"/>
        </authorList>
    </citation>
    <scope>NUCLEOTIDE SEQUENCE [LARGE SCALE GENOMIC DNA]</scope>
    <source>
        <strain evidence="1 2">Bd21</strain>
    </source>
</reference>
<organism evidence="1">
    <name type="scientific">Brachypodium distachyon</name>
    <name type="common">Purple false brome</name>
    <name type="synonym">Trachynia distachya</name>
    <dbReference type="NCBI Taxonomy" id="15368"/>
    <lineage>
        <taxon>Eukaryota</taxon>
        <taxon>Viridiplantae</taxon>
        <taxon>Streptophyta</taxon>
        <taxon>Embryophyta</taxon>
        <taxon>Tracheophyta</taxon>
        <taxon>Spermatophyta</taxon>
        <taxon>Magnoliopsida</taxon>
        <taxon>Liliopsida</taxon>
        <taxon>Poales</taxon>
        <taxon>Poaceae</taxon>
        <taxon>BOP clade</taxon>
        <taxon>Pooideae</taxon>
        <taxon>Stipodae</taxon>
        <taxon>Brachypodieae</taxon>
        <taxon>Brachypodium</taxon>
    </lineage>
</organism>
<evidence type="ECO:0000313" key="3">
    <source>
        <dbReference type="Proteomes" id="UP000008810"/>
    </source>
</evidence>
<evidence type="ECO:0000313" key="1">
    <source>
        <dbReference type="EMBL" id="PNT72630.1"/>
    </source>
</evidence>
<keyword evidence="3" id="KW-1185">Reference proteome</keyword>
<evidence type="ECO:0000313" key="2">
    <source>
        <dbReference type="EnsemblPlants" id="PNT72630"/>
    </source>
</evidence>
<dbReference type="EMBL" id="CM000881">
    <property type="protein sequence ID" value="PNT72630.1"/>
    <property type="molecule type" value="Genomic_DNA"/>
</dbReference>
<dbReference type="EnsemblPlants" id="PNT72630">
    <property type="protein sequence ID" value="PNT72630"/>
    <property type="gene ID" value="BRADI_2g47183v3"/>
</dbReference>
<proteinExistence type="predicted"/>
<sequence length="78" mass="8531">MDFVYQNHSPADPDPGRLLQLRIEVILRILIRIATSSAPIPACPAATSPPAATHHGYLTSMQSWWGRRCSGPHCPAAR</sequence>